<dbReference type="GO" id="GO:0030313">
    <property type="term" value="C:cell envelope"/>
    <property type="evidence" value="ECO:0007669"/>
    <property type="project" value="UniProtKB-SubCell"/>
</dbReference>
<evidence type="ECO:0000256" key="3">
    <source>
        <dbReference type="ARBA" id="ARBA00022723"/>
    </source>
</evidence>
<dbReference type="InterPro" id="IPR006127">
    <property type="entry name" value="ZnuA-like"/>
</dbReference>
<dbReference type="SUPFAM" id="SSF53807">
    <property type="entry name" value="Helical backbone' metal receptor"/>
    <property type="match status" value="1"/>
</dbReference>
<dbReference type="InterPro" id="IPR006311">
    <property type="entry name" value="TAT_signal"/>
</dbReference>
<evidence type="ECO:0000256" key="5">
    <source>
        <dbReference type="RuleBase" id="RU003512"/>
    </source>
</evidence>
<dbReference type="GO" id="GO:0007155">
    <property type="term" value="P:cell adhesion"/>
    <property type="evidence" value="ECO:0007669"/>
    <property type="project" value="InterPro"/>
</dbReference>
<reference evidence="7 8" key="1">
    <citation type="submission" date="2019-04" db="EMBL/GenBank/DDBJ databases">
        <authorList>
            <person name="Liu Q."/>
            <person name="Xin Y.-H."/>
        </authorList>
    </citation>
    <scope>NUCLEOTIDE SEQUENCE [LARGE SCALE GENOMIC DNA]</scope>
    <source>
        <strain evidence="7 8">AM23</strain>
    </source>
</reference>
<dbReference type="InterPro" id="IPR050492">
    <property type="entry name" value="Bact_metal-bind_prot9"/>
</dbReference>
<name>A0A4S5E3Y2_9MICC</name>
<keyword evidence="8" id="KW-1185">Reference proteome</keyword>
<dbReference type="PRINTS" id="PR00690">
    <property type="entry name" value="ADHESNFAMILY"/>
</dbReference>
<keyword evidence="3" id="KW-0479">Metal-binding</keyword>
<feature type="chain" id="PRO_5020599376" evidence="6">
    <location>
        <begin position="28"/>
        <end position="305"/>
    </location>
</feature>
<evidence type="ECO:0000256" key="6">
    <source>
        <dbReference type="SAM" id="SignalP"/>
    </source>
</evidence>
<dbReference type="CDD" id="cd01137">
    <property type="entry name" value="PsaA"/>
    <property type="match status" value="1"/>
</dbReference>
<evidence type="ECO:0000256" key="4">
    <source>
        <dbReference type="ARBA" id="ARBA00022729"/>
    </source>
</evidence>
<evidence type="ECO:0000313" key="7">
    <source>
        <dbReference type="EMBL" id="THJ66148.1"/>
    </source>
</evidence>
<sequence length="305" mass="32507">MPKNSRRRVLRLLVGLLGILALVPGCAAPAPPGDQDDRPLVLTTFSVLADLADQVGGGHVRVESITKVGAEVHGYEPTPSDLVRAQGADLILDNGLGLERWFERFLNSVDAPHVVLSEGVEPVDIRSGDYSGLPNPHAWMSPVAAQVYVDNIVAALSDLDPGHSADYERNGDRLNAELDDITTGFHADLAAAEANALVTCEGAFSYLARDLGLQEAFIWPVNSDAEGTPRQIRSVIDFVMEHEVPTVFCESTINPSAQEQVAEATGATLGGTLYVDSLSEADGPVPGFLDLIRHDLRVITEGLAA</sequence>
<organism evidence="7 8">
    <name type="scientific">Arthrobacter echini</name>
    <dbReference type="NCBI Taxonomy" id="1529066"/>
    <lineage>
        <taxon>Bacteria</taxon>
        <taxon>Bacillati</taxon>
        <taxon>Actinomycetota</taxon>
        <taxon>Actinomycetes</taxon>
        <taxon>Micrococcales</taxon>
        <taxon>Micrococcaceae</taxon>
        <taxon>Arthrobacter</taxon>
    </lineage>
</organism>
<dbReference type="PRINTS" id="PR00691">
    <property type="entry name" value="ADHESINB"/>
</dbReference>
<feature type="signal peptide" evidence="6">
    <location>
        <begin position="1"/>
        <end position="27"/>
    </location>
</feature>
<dbReference type="EMBL" id="SSWH01000007">
    <property type="protein sequence ID" value="THJ66148.1"/>
    <property type="molecule type" value="Genomic_DNA"/>
</dbReference>
<evidence type="ECO:0000256" key="2">
    <source>
        <dbReference type="ARBA" id="ARBA00022448"/>
    </source>
</evidence>
<dbReference type="Pfam" id="PF01297">
    <property type="entry name" value="ZnuA"/>
    <property type="match status" value="1"/>
</dbReference>
<proteinExistence type="inferred from homology"/>
<dbReference type="GO" id="GO:0046872">
    <property type="term" value="F:metal ion binding"/>
    <property type="evidence" value="ECO:0007669"/>
    <property type="project" value="UniProtKB-KW"/>
</dbReference>
<dbReference type="InterPro" id="IPR006128">
    <property type="entry name" value="Lipoprotein_PsaA-like"/>
</dbReference>
<dbReference type="InterPro" id="IPR006129">
    <property type="entry name" value="AdhesinB"/>
</dbReference>
<evidence type="ECO:0000313" key="8">
    <source>
        <dbReference type="Proteomes" id="UP000305233"/>
    </source>
</evidence>
<dbReference type="GO" id="GO:0030001">
    <property type="term" value="P:metal ion transport"/>
    <property type="evidence" value="ECO:0007669"/>
    <property type="project" value="InterPro"/>
</dbReference>
<evidence type="ECO:0000256" key="1">
    <source>
        <dbReference type="ARBA" id="ARBA00004196"/>
    </source>
</evidence>
<accession>A0A4S5E3Y2</accession>
<dbReference type="Proteomes" id="UP000305233">
    <property type="component" value="Unassembled WGS sequence"/>
</dbReference>
<gene>
    <name evidence="7" type="ORF">E8P82_09055</name>
</gene>
<dbReference type="PANTHER" id="PTHR42953:SF1">
    <property type="entry name" value="METAL-BINDING PROTEIN HI_0362-RELATED"/>
    <property type="match status" value="1"/>
</dbReference>
<protein>
    <submittedName>
        <fullName evidence="7">Metal ABC transporter substrate-binding protein</fullName>
    </submittedName>
</protein>
<dbReference type="PROSITE" id="PS51318">
    <property type="entry name" value="TAT"/>
    <property type="match status" value="1"/>
</dbReference>
<comment type="subcellular location">
    <subcellularLocation>
        <location evidence="1">Cell envelope</location>
    </subcellularLocation>
</comment>
<dbReference type="OrthoDB" id="9810636at2"/>
<comment type="similarity">
    <text evidence="5">Belongs to the bacterial solute-binding protein 9 family.</text>
</comment>
<dbReference type="PANTHER" id="PTHR42953">
    <property type="entry name" value="HIGH-AFFINITY ZINC UPTAKE SYSTEM PROTEIN ZNUA-RELATED"/>
    <property type="match status" value="1"/>
</dbReference>
<dbReference type="RefSeq" id="WP_136454188.1">
    <property type="nucleotide sequence ID" value="NZ_SSWH01000007.1"/>
</dbReference>
<comment type="caution">
    <text evidence="7">The sequence shown here is derived from an EMBL/GenBank/DDBJ whole genome shotgun (WGS) entry which is preliminary data.</text>
</comment>
<keyword evidence="4 6" id="KW-0732">Signal</keyword>
<dbReference type="Gene3D" id="3.40.50.1980">
    <property type="entry name" value="Nitrogenase molybdenum iron protein domain"/>
    <property type="match status" value="2"/>
</dbReference>
<dbReference type="AlphaFoldDB" id="A0A4S5E3Y2"/>
<keyword evidence="2 5" id="KW-0813">Transport</keyword>